<dbReference type="InterPro" id="IPR000254">
    <property type="entry name" value="CBD"/>
</dbReference>
<feature type="compositionally biased region" description="Low complexity" evidence="10">
    <location>
        <begin position="118"/>
        <end position="140"/>
    </location>
</feature>
<protein>
    <recommendedName>
        <fullName evidence="9">(4-O-methyl)-D-glucuronate--lignin esterase</fullName>
        <ecNumber evidence="9">3.1.1.117</ecNumber>
    </recommendedName>
</protein>
<evidence type="ECO:0000256" key="9">
    <source>
        <dbReference type="ARBA" id="ARBA00026105"/>
    </source>
</evidence>
<gene>
    <name evidence="12" type="ORF">D9756_009769</name>
</gene>
<evidence type="ECO:0000313" key="12">
    <source>
        <dbReference type="EMBL" id="KAF5348802.1"/>
    </source>
</evidence>
<dbReference type="GO" id="GO:0005975">
    <property type="term" value="P:carbohydrate metabolic process"/>
    <property type="evidence" value="ECO:0007669"/>
    <property type="project" value="InterPro"/>
</dbReference>
<keyword evidence="6" id="KW-0378">Hydrolase</keyword>
<keyword evidence="5" id="KW-0732">Signal</keyword>
<dbReference type="Proteomes" id="UP000559027">
    <property type="component" value="Unassembled WGS sequence"/>
</dbReference>
<proteinExistence type="inferred from homology"/>
<dbReference type="SUPFAM" id="SSF57180">
    <property type="entry name" value="Cellulose-binding domain"/>
    <property type="match status" value="1"/>
</dbReference>
<keyword evidence="13" id="KW-1185">Reference proteome</keyword>
<name>A0A8H5CY92_9AGAR</name>
<keyword evidence="3" id="KW-0719">Serine esterase</keyword>
<dbReference type="GO" id="GO:0005576">
    <property type="term" value="C:extracellular region"/>
    <property type="evidence" value="ECO:0007669"/>
    <property type="project" value="UniProtKB-SubCell"/>
</dbReference>
<evidence type="ECO:0000256" key="5">
    <source>
        <dbReference type="ARBA" id="ARBA00022729"/>
    </source>
</evidence>
<dbReference type="OrthoDB" id="3781271at2759"/>
<dbReference type="InterPro" id="IPR054579">
    <property type="entry name" value="GCE-like_dom"/>
</dbReference>
<dbReference type="EMBL" id="JAACJO010000018">
    <property type="protein sequence ID" value="KAF5348802.1"/>
    <property type="molecule type" value="Genomic_DNA"/>
</dbReference>
<keyword evidence="4" id="KW-0964">Secreted</keyword>
<reference evidence="12 13" key="1">
    <citation type="journal article" date="2020" name="ISME J.">
        <title>Uncovering the hidden diversity of litter-decomposition mechanisms in mushroom-forming fungi.</title>
        <authorList>
            <person name="Floudas D."/>
            <person name="Bentzer J."/>
            <person name="Ahren D."/>
            <person name="Johansson T."/>
            <person name="Persson P."/>
            <person name="Tunlid A."/>
        </authorList>
    </citation>
    <scope>NUCLEOTIDE SEQUENCE [LARGE SCALE GENOMIC DNA]</scope>
    <source>
        <strain evidence="12 13">CBS 146.42</strain>
    </source>
</reference>
<evidence type="ECO:0000256" key="4">
    <source>
        <dbReference type="ARBA" id="ARBA00022525"/>
    </source>
</evidence>
<dbReference type="SUPFAM" id="SSF53474">
    <property type="entry name" value="alpha/beta-Hydrolases"/>
    <property type="match status" value="1"/>
</dbReference>
<evidence type="ECO:0000256" key="2">
    <source>
        <dbReference type="ARBA" id="ARBA00010092"/>
    </source>
</evidence>
<dbReference type="InterPro" id="IPR029058">
    <property type="entry name" value="AB_hydrolase_fold"/>
</dbReference>
<evidence type="ECO:0000256" key="7">
    <source>
        <dbReference type="ARBA" id="ARBA00023185"/>
    </source>
</evidence>
<accession>A0A8H5CY92</accession>
<evidence type="ECO:0000259" key="11">
    <source>
        <dbReference type="PROSITE" id="PS51164"/>
    </source>
</evidence>
<comment type="similarity">
    <text evidence="2">Belongs to the carbohydrate esterase 15 (CE15) family.</text>
</comment>
<dbReference type="AlphaFoldDB" id="A0A8H5CY92"/>
<dbReference type="GO" id="GO:0030248">
    <property type="term" value="F:cellulose binding"/>
    <property type="evidence" value="ECO:0007669"/>
    <property type="project" value="InterPro"/>
</dbReference>
<sequence>MGAIDPRIAHCHVTGEAPLSWVALKIRARAGRLLLRLVDMEKIDVSSYITQGKMAFKQTLVALVLALPALAQQQMYAQCGGAGWSGATTCISGAVCTKLNDWYSQCLPGSSAPPPSTTIPSTTPGSTPTTTGDTSPAPTGCPTLPSNPTLRSNSFLPDPFTFYDGTKVTTKAQWACRREEISQLLQKYELGTLPPKPSSVTGSLSGTTLTVNVSEGGKSISFTAGISYPSGTGPFPAIIAVGGISIPRPSNVAVITFNNDDMAAQVNSGSHGQGKFFQLYGTSHSAGAMTAWAWGISRIIDVLETIPSSTSRIDLSKLAVSGCSRNGKGALVAGALETRIALTIPQESGSGGGGCWRISDKMLQNGIQTQTASEIVGENAWFSPNFNQYVNQINNLPVDHHLLAALVAPRALLVIDNTGIDWLGPESVWGCMTTANKVWKALGVGDSMGVSQVGNHNHCAFPSNEQGDLSAFINKFLLGQSTNTNILKTDGANNLGFVESQWVNWQVPTLS</sequence>
<comment type="catalytic activity">
    <reaction evidence="8">
        <text>a 4-O-methyl-alpha-D-glucuronosyl ester derivative + H2O = 4-O-methyl-alpha-D-glucuronate derivative + an alcohol + H(+)</text>
        <dbReference type="Rhea" id="RHEA:67452"/>
        <dbReference type="ChEBI" id="CHEBI:15377"/>
        <dbReference type="ChEBI" id="CHEBI:15378"/>
        <dbReference type="ChEBI" id="CHEBI:30879"/>
        <dbReference type="ChEBI" id="CHEBI:171667"/>
        <dbReference type="ChEBI" id="CHEBI:171668"/>
        <dbReference type="EC" id="3.1.1.117"/>
    </reaction>
    <physiologicalReaction direction="left-to-right" evidence="8">
        <dbReference type="Rhea" id="RHEA:67453"/>
    </physiologicalReaction>
</comment>
<evidence type="ECO:0000256" key="8">
    <source>
        <dbReference type="ARBA" id="ARBA00024511"/>
    </source>
</evidence>
<keyword evidence="7" id="KW-0439">Lignin degradation</keyword>
<dbReference type="EC" id="3.1.1.117" evidence="9"/>
<dbReference type="InterPro" id="IPR035971">
    <property type="entry name" value="CBD_sf"/>
</dbReference>
<evidence type="ECO:0000256" key="10">
    <source>
        <dbReference type="SAM" id="MobiDB-lite"/>
    </source>
</evidence>
<dbReference type="Pfam" id="PF00734">
    <property type="entry name" value="CBM_1"/>
    <property type="match status" value="1"/>
</dbReference>
<dbReference type="SMART" id="SM00236">
    <property type="entry name" value="fCBD"/>
    <property type="match status" value="1"/>
</dbReference>
<dbReference type="PROSITE" id="PS00562">
    <property type="entry name" value="CBM1_1"/>
    <property type="match status" value="1"/>
</dbReference>
<dbReference type="PROSITE" id="PS51164">
    <property type="entry name" value="CBM1_2"/>
    <property type="match status" value="1"/>
</dbReference>
<evidence type="ECO:0000256" key="1">
    <source>
        <dbReference type="ARBA" id="ARBA00004613"/>
    </source>
</evidence>
<feature type="domain" description="CBM1" evidence="11">
    <location>
        <begin position="71"/>
        <end position="107"/>
    </location>
</feature>
<evidence type="ECO:0000256" key="6">
    <source>
        <dbReference type="ARBA" id="ARBA00022801"/>
    </source>
</evidence>
<dbReference type="GO" id="GO:0052689">
    <property type="term" value="F:carboxylic ester hydrolase activity"/>
    <property type="evidence" value="ECO:0007669"/>
    <property type="project" value="UniProtKB-KW"/>
</dbReference>
<comment type="caution">
    <text evidence="12">The sequence shown here is derived from an EMBL/GenBank/DDBJ whole genome shotgun (WGS) entry which is preliminary data.</text>
</comment>
<dbReference type="GO" id="GO:0046274">
    <property type="term" value="P:lignin catabolic process"/>
    <property type="evidence" value="ECO:0007669"/>
    <property type="project" value="UniProtKB-KW"/>
</dbReference>
<dbReference type="Pfam" id="PF22244">
    <property type="entry name" value="GCE_fung"/>
    <property type="match status" value="1"/>
</dbReference>
<evidence type="ECO:0000313" key="13">
    <source>
        <dbReference type="Proteomes" id="UP000559027"/>
    </source>
</evidence>
<feature type="region of interest" description="Disordered" evidence="10">
    <location>
        <begin position="111"/>
        <end position="151"/>
    </location>
</feature>
<evidence type="ECO:0000256" key="3">
    <source>
        <dbReference type="ARBA" id="ARBA00022487"/>
    </source>
</evidence>
<comment type="subcellular location">
    <subcellularLocation>
        <location evidence="1">Secreted</location>
    </subcellularLocation>
</comment>
<organism evidence="12 13">
    <name type="scientific">Leucocoprinus leucothites</name>
    <dbReference type="NCBI Taxonomy" id="201217"/>
    <lineage>
        <taxon>Eukaryota</taxon>
        <taxon>Fungi</taxon>
        <taxon>Dikarya</taxon>
        <taxon>Basidiomycota</taxon>
        <taxon>Agaricomycotina</taxon>
        <taxon>Agaricomycetes</taxon>
        <taxon>Agaricomycetidae</taxon>
        <taxon>Agaricales</taxon>
        <taxon>Agaricineae</taxon>
        <taxon>Agaricaceae</taxon>
        <taxon>Leucocoprinus</taxon>
    </lineage>
</organism>
<dbReference type="Gene3D" id="3.40.50.1820">
    <property type="entry name" value="alpha/beta hydrolase"/>
    <property type="match status" value="1"/>
</dbReference>